<dbReference type="InterPro" id="IPR003043">
    <property type="entry name" value="Uropor_MeTrfase_CS"/>
</dbReference>
<dbReference type="Pfam" id="PF02602">
    <property type="entry name" value="HEM4"/>
    <property type="match status" value="1"/>
</dbReference>
<name>A0ABN1J724_9CLOT</name>
<keyword evidence="5" id="KW-0627">Porphyrin biosynthesis</keyword>
<dbReference type="PROSITE" id="PS00839">
    <property type="entry name" value="SUMT_1"/>
    <property type="match status" value="1"/>
</dbReference>
<accession>A0ABN1J724</accession>
<dbReference type="CDD" id="cd06578">
    <property type="entry name" value="HemD"/>
    <property type="match status" value="1"/>
</dbReference>
<dbReference type="RefSeq" id="WP_343771414.1">
    <property type="nucleotide sequence ID" value="NZ_BAAACF010000012.1"/>
</dbReference>
<dbReference type="PROSITE" id="PS00840">
    <property type="entry name" value="SUMT_2"/>
    <property type="match status" value="1"/>
</dbReference>
<evidence type="ECO:0000256" key="3">
    <source>
        <dbReference type="ARBA" id="ARBA00022679"/>
    </source>
</evidence>
<feature type="domain" description="Tetrapyrrole biosynthesis uroporphyrinogen III synthase" evidence="8">
    <location>
        <begin position="264"/>
        <end position="479"/>
    </location>
</feature>
<evidence type="ECO:0000256" key="1">
    <source>
        <dbReference type="ARBA" id="ARBA00012162"/>
    </source>
</evidence>
<evidence type="ECO:0000313" key="9">
    <source>
        <dbReference type="EMBL" id="GAA0730766.1"/>
    </source>
</evidence>
<dbReference type="PANTHER" id="PTHR45790">
    <property type="entry name" value="SIROHEME SYNTHASE-RELATED"/>
    <property type="match status" value="1"/>
</dbReference>
<dbReference type="CDD" id="cd11642">
    <property type="entry name" value="SUMT"/>
    <property type="match status" value="1"/>
</dbReference>
<dbReference type="Gene3D" id="3.40.1010.10">
    <property type="entry name" value="Cobalt-precorrin-4 Transmethylase, Domain 1"/>
    <property type="match status" value="1"/>
</dbReference>
<keyword evidence="3 6" id="KW-0808">Transferase</keyword>
<dbReference type="InterPro" id="IPR014777">
    <property type="entry name" value="4pyrrole_Mease_sub1"/>
</dbReference>
<dbReference type="PANTHER" id="PTHR45790:SF3">
    <property type="entry name" value="S-ADENOSYL-L-METHIONINE-DEPENDENT UROPORPHYRINOGEN III METHYLTRANSFERASE, CHLOROPLASTIC"/>
    <property type="match status" value="1"/>
</dbReference>
<proteinExistence type="inferred from homology"/>
<evidence type="ECO:0000259" key="7">
    <source>
        <dbReference type="Pfam" id="PF00590"/>
    </source>
</evidence>
<evidence type="ECO:0000313" key="10">
    <source>
        <dbReference type="Proteomes" id="UP001500339"/>
    </source>
</evidence>
<gene>
    <name evidence="9" type="primary">cobA</name>
    <name evidence="9" type="ORF">GCM10008905_32450</name>
</gene>
<evidence type="ECO:0000259" key="8">
    <source>
        <dbReference type="Pfam" id="PF02602"/>
    </source>
</evidence>
<keyword evidence="4" id="KW-0949">S-adenosyl-L-methionine</keyword>
<dbReference type="Gene3D" id="3.40.50.10090">
    <property type="match status" value="2"/>
</dbReference>
<dbReference type="NCBIfam" id="TIGR01469">
    <property type="entry name" value="cobA_cysG_Cterm"/>
    <property type="match status" value="1"/>
</dbReference>
<dbReference type="InterPro" id="IPR036108">
    <property type="entry name" value="4pyrrol_syn_uPrphyn_synt_sf"/>
</dbReference>
<evidence type="ECO:0000256" key="4">
    <source>
        <dbReference type="ARBA" id="ARBA00022691"/>
    </source>
</evidence>
<dbReference type="Proteomes" id="UP001500339">
    <property type="component" value="Unassembled WGS sequence"/>
</dbReference>
<keyword evidence="2 6" id="KW-0489">Methyltransferase</keyword>
<dbReference type="InterPro" id="IPR014776">
    <property type="entry name" value="4pyrrole_Mease_sub2"/>
</dbReference>
<keyword evidence="10" id="KW-1185">Reference proteome</keyword>
<dbReference type="EC" id="2.1.1.107" evidence="1"/>
<dbReference type="InterPro" id="IPR050161">
    <property type="entry name" value="Siro_Cobalamin_biosynth"/>
</dbReference>
<dbReference type="NCBIfam" id="NF004790">
    <property type="entry name" value="PRK06136.1"/>
    <property type="match status" value="1"/>
</dbReference>
<protein>
    <recommendedName>
        <fullName evidence="1">uroporphyrinogen-III C-methyltransferase</fullName>
        <ecNumber evidence="1">2.1.1.107</ecNumber>
    </recommendedName>
</protein>
<dbReference type="EMBL" id="BAAACF010000012">
    <property type="protein sequence ID" value="GAA0730766.1"/>
    <property type="molecule type" value="Genomic_DNA"/>
</dbReference>
<dbReference type="InterPro" id="IPR006366">
    <property type="entry name" value="CobA/CysG_C"/>
</dbReference>
<sequence>MSKVYLIGAGPGDEELITLKAINKLKKCTAVMYDRLASPGILKYLNEKCEIYYCGKEPGCHYKTQEEINEMLVELGKKGHIVGRIKGGDPFVFGRGGEEILALIEENIEFEVIPGITSAISVPNYAGIPVTHRAISQGFHVFTGMSAERLNIDWKAVATIGGTLIFLMGFNNLDIITSRLIENGMEEITPCAIIMRGTTSLQKKVIGNLKDIKEKAMEAGIGSPCIILVGEVVQFNDKFNWYERKPLFGKNICVTRSKEQAFELIEKLRDLGAETTEINAIKILDKKENLNPYVDKIELYDFIVLTSVNGVNMFFDYLLEKEYDIRKIKGKFAVVGPATKKALLKRGINAEIMAEEFVGEDLVNKLKPHIKEGDKILVPRSAEGREYLVKALREEKAVVDEALTYEVCKGDLPEGEVFDRVDTVLLTSPSIVRNMIEMVGLEALKSKECIAIGPITSKELEKNGIKHIVCDEYCNDGIIKKLLEKRGCAHV</sequence>
<feature type="domain" description="Tetrapyrrole methylase" evidence="7">
    <location>
        <begin position="3"/>
        <end position="212"/>
    </location>
</feature>
<dbReference type="InterPro" id="IPR035996">
    <property type="entry name" value="4pyrrol_Methylase_sf"/>
</dbReference>
<evidence type="ECO:0000256" key="6">
    <source>
        <dbReference type="RuleBase" id="RU003960"/>
    </source>
</evidence>
<dbReference type="InterPro" id="IPR000878">
    <property type="entry name" value="4pyrrol_Mease"/>
</dbReference>
<evidence type="ECO:0000256" key="5">
    <source>
        <dbReference type="ARBA" id="ARBA00023244"/>
    </source>
</evidence>
<comment type="similarity">
    <text evidence="6">Belongs to the precorrin methyltransferase family.</text>
</comment>
<dbReference type="Pfam" id="PF00590">
    <property type="entry name" value="TP_methylase"/>
    <property type="match status" value="1"/>
</dbReference>
<reference evidence="9 10" key="1">
    <citation type="journal article" date="2019" name="Int. J. Syst. Evol. Microbiol.">
        <title>The Global Catalogue of Microorganisms (GCM) 10K type strain sequencing project: providing services to taxonomists for standard genome sequencing and annotation.</title>
        <authorList>
            <consortium name="The Broad Institute Genomics Platform"/>
            <consortium name="The Broad Institute Genome Sequencing Center for Infectious Disease"/>
            <person name="Wu L."/>
            <person name="Ma J."/>
        </authorList>
    </citation>
    <scope>NUCLEOTIDE SEQUENCE [LARGE SCALE GENOMIC DNA]</scope>
    <source>
        <strain evidence="9 10">JCM 1405</strain>
    </source>
</reference>
<comment type="caution">
    <text evidence="9">The sequence shown here is derived from an EMBL/GenBank/DDBJ whole genome shotgun (WGS) entry which is preliminary data.</text>
</comment>
<dbReference type="SUPFAM" id="SSF53790">
    <property type="entry name" value="Tetrapyrrole methylase"/>
    <property type="match status" value="1"/>
</dbReference>
<organism evidence="9 10">
    <name type="scientific">Clostridium malenominatum</name>
    <dbReference type="NCBI Taxonomy" id="1539"/>
    <lineage>
        <taxon>Bacteria</taxon>
        <taxon>Bacillati</taxon>
        <taxon>Bacillota</taxon>
        <taxon>Clostridia</taxon>
        <taxon>Eubacteriales</taxon>
        <taxon>Clostridiaceae</taxon>
        <taxon>Clostridium</taxon>
    </lineage>
</organism>
<dbReference type="InterPro" id="IPR003754">
    <property type="entry name" value="4pyrrol_synth_uPrphyn_synth"/>
</dbReference>
<evidence type="ECO:0000256" key="2">
    <source>
        <dbReference type="ARBA" id="ARBA00022603"/>
    </source>
</evidence>
<dbReference type="Gene3D" id="3.30.950.10">
    <property type="entry name" value="Methyltransferase, Cobalt-precorrin-4 Transmethylase, Domain 2"/>
    <property type="match status" value="1"/>
</dbReference>
<dbReference type="SUPFAM" id="SSF69618">
    <property type="entry name" value="HemD-like"/>
    <property type="match status" value="1"/>
</dbReference>